<sequence>MRLVRICVSYLWPASLPNEPMVRSELEGCTQVGSELFCTSVFTSGSISEGEGVSLAPAMALCFPRVRSDRSAAFASVTARTTASSSLVQPPSPCRITTRTTARPVSPDIPGIPGTGNCGTYVSSSASRRSVKAQSQPSGGRLHNHYHQHQSYHFTCSEVTAD</sequence>
<evidence type="ECO:0008006" key="4">
    <source>
        <dbReference type="Google" id="ProtNLM"/>
    </source>
</evidence>
<dbReference type="AlphaFoldDB" id="A0AAV2MR18"/>
<gene>
    <name evidence="2" type="ORF">KC01_LOCUS41662</name>
</gene>
<evidence type="ECO:0000256" key="1">
    <source>
        <dbReference type="SAM" id="MobiDB-lite"/>
    </source>
</evidence>
<evidence type="ECO:0000313" key="2">
    <source>
        <dbReference type="EMBL" id="CAL1615775.1"/>
    </source>
</evidence>
<reference evidence="2 3" key="1">
    <citation type="submission" date="2024-04" db="EMBL/GenBank/DDBJ databases">
        <authorList>
            <person name="Waldvogel A.-M."/>
            <person name="Schoenle A."/>
        </authorList>
    </citation>
    <scope>NUCLEOTIDE SEQUENCE [LARGE SCALE GENOMIC DNA]</scope>
</reference>
<proteinExistence type="predicted"/>
<name>A0AAV2MR18_KNICA</name>
<evidence type="ECO:0000313" key="3">
    <source>
        <dbReference type="Proteomes" id="UP001497482"/>
    </source>
</evidence>
<dbReference type="Proteomes" id="UP001497482">
    <property type="component" value="Chromosome 9"/>
</dbReference>
<organism evidence="2 3">
    <name type="scientific">Knipowitschia caucasica</name>
    <name type="common">Caucasian dwarf goby</name>
    <name type="synonym">Pomatoschistus caucasicus</name>
    <dbReference type="NCBI Taxonomy" id="637954"/>
    <lineage>
        <taxon>Eukaryota</taxon>
        <taxon>Metazoa</taxon>
        <taxon>Chordata</taxon>
        <taxon>Craniata</taxon>
        <taxon>Vertebrata</taxon>
        <taxon>Euteleostomi</taxon>
        <taxon>Actinopterygii</taxon>
        <taxon>Neopterygii</taxon>
        <taxon>Teleostei</taxon>
        <taxon>Neoteleostei</taxon>
        <taxon>Acanthomorphata</taxon>
        <taxon>Gobiaria</taxon>
        <taxon>Gobiiformes</taxon>
        <taxon>Gobioidei</taxon>
        <taxon>Gobiidae</taxon>
        <taxon>Gobiinae</taxon>
        <taxon>Knipowitschia</taxon>
    </lineage>
</organism>
<accession>A0AAV2MR18</accession>
<protein>
    <recommendedName>
        <fullName evidence="4">Secreted protein</fullName>
    </recommendedName>
</protein>
<keyword evidence="3" id="KW-1185">Reference proteome</keyword>
<feature type="region of interest" description="Disordered" evidence="1">
    <location>
        <begin position="86"/>
        <end position="114"/>
    </location>
</feature>
<dbReference type="EMBL" id="OZ035831">
    <property type="protein sequence ID" value="CAL1615775.1"/>
    <property type="molecule type" value="Genomic_DNA"/>
</dbReference>